<feature type="non-terminal residue" evidence="1">
    <location>
        <position position="1"/>
    </location>
</feature>
<protein>
    <submittedName>
        <fullName evidence="1">26425_t:CDS:1</fullName>
    </submittedName>
</protein>
<reference evidence="1 2" key="1">
    <citation type="submission" date="2021-06" db="EMBL/GenBank/DDBJ databases">
        <authorList>
            <person name="Kallberg Y."/>
            <person name="Tangrot J."/>
            <person name="Rosling A."/>
        </authorList>
    </citation>
    <scope>NUCLEOTIDE SEQUENCE [LARGE SCALE GENOMIC DNA]</scope>
    <source>
        <strain evidence="1 2">120-4 pot B 10/14</strain>
    </source>
</reference>
<accession>A0ABN7V8A3</accession>
<comment type="caution">
    <text evidence="1">The sequence shown here is derived from an EMBL/GenBank/DDBJ whole genome shotgun (WGS) entry which is preliminary data.</text>
</comment>
<dbReference type="Proteomes" id="UP000789901">
    <property type="component" value="Unassembled WGS sequence"/>
</dbReference>
<proteinExistence type="predicted"/>
<evidence type="ECO:0000313" key="2">
    <source>
        <dbReference type="Proteomes" id="UP000789901"/>
    </source>
</evidence>
<dbReference type="EMBL" id="CAJVQB010010834">
    <property type="protein sequence ID" value="CAG8743216.1"/>
    <property type="molecule type" value="Genomic_DNA"/>
</dbReference>
<keyword evidence="2" id="KW-1185">Reference proteome</keyword>
<gene>
    <name evidence="1" type="ORF">GMARGA_LOCUS15607</name>
</gene>
<name>A0ABN7V8A3_GIGMA</name>
<evidence type="ECO:0000313" key="1">
    <source>
        <dbReference type="EMBL" id="CAG8743216.1"/>
    </source>
</evidence>
<organism evidence="1 2">
    <name type="scientific">Gigaspora margarita</name>
    <dbReference type="NCBI Taxonomy" id="4874"/>
    <lineage>
        <taxon>Eukaryota</taxon>
        <taxon>Fungi</taxon>
        <taxon>Fungi incertae sedis</taxon>
        <taxon>Mucoromycota</taxon>
        <taxon>Glomeromycotina</taxon>
        <taxon>Glomeromycetes</taxon>
        <taxon>Diversisporales</taxon>
        <taxon>Gigasporaceae</taxon>
        <taxon>Gigaspora</taxon>
    </lineage>
</organism>
<sequence length="160" mass="18280">IDKCHSDNQTSMYYVCGMLSFEGWDLDREHGSQCHVVGHSIVEAGKAREIGGSDSIKPVYHGHNNEDIEEFLEDYEAYVIRLHVSDNLKPWICEQIKAYTAWADLKDAIITGAQASCNKEEKLEQLKNIKQKSNDTIKAYTNQFDACIKLVENNIREIEK</sequence>